<dbReference type="AlphaFoldDB" id="A0A0F9YJR2"/>
<sequence length="68" mass="8119">MPPESIDRLVGETVLGILGLVVMYKDQENRIKDNSKRRLDKYAKEHSKNRAERRLLRRFIEYNDLSDE</sequence>
<gene>
    <name evidence="1" type="ORF">UR21_C0008G0015</name>
</gene>
<evidence type="ECO:0000313" key="2">
    <source>
        <dbReference type="Proteomes" id="UP000034803"/>
    </source>
</evidence>
<protein>
    <submittedName>
        <fullName evidence="1">Uncharacterized protein</fullName>
    </submittedName>
</protein>
<name>A0A0F9YJR2_9BACT</name>
<accession>A0A0F9YJR2</accession>
<dbReference type="Proteomes" id="UP000034803">
    <property type="component" value="Unassembled WGS sequence"/>
</dbReference>
<comment type="caution">
    <text evidence="1">The sequence shown here is derived from an EMBL/GenBank/DDBJ whole genome shotgun (WGS) entry which is preliminary data.</text>
</comment>
<proteinExistence type="predicted"/>
<evidence type="ECO:0000313" key="1">
    <source>
        <dbReference type="EMBL" id="KKP31538.1"/>
    </source>
</evidence>
<reference evidence="1 2" key="1">
    <citation type="journal article" date="2015" name="Nature">
        <title>rRNA introns, odd ribosomes, and small enigmatic genomes across a large radiation of phyla.</title>
        <authorList>
            <person name="Brown C.T."/>
            <person name="Hug L.A."/>
            <person name="Thomas B.C."/>
            <person name="Sharon I."/>
            <person name="Castelle C.J."/>
            <person name="Singh A."/>
            <person name="Wilkins M.J."/>
            <person name="Williams K.H."/>
            <person name="Banfield J.F."/>
        </authorList>
    </citation>
    <scope>NUCLEOTIDE SEQUENCE [LARGE SCALE GENOMIC DNA]</scope>
</reference>
<organism evidence="1 2">
    <name type="scientific">Candidatus Woesebacteria bacterium GW2011_GWC2_31_9</name>
    <dbReference type="NCBI Taxonomy" id="1618586"/>
    <lineage>
        <taxon>Bacteria</taxon>
        <taxon>Candidatus Woeseibacteriota</taxon>
    </lineage>
</organism>
<dbReference type="EMBL" id="LBOI01000008">
    <property type="protein sequence ID" value="KKP31538.1"/>
    <property type="molecule type" value="Genomic_DNA"/>
</dbReference>